<reference evidence="1" key="1">
    <citation type="submission" date="2021-05" db="EMBL/GenBank/DDBJ databases">
        <authorList>
            <person name="Pan Q."/>
            <person name="Jouanno E."/>
            <person name="Zahm M."/>
            <person name="Klopp C."/>
            <person name="Cabau C."/>
            <person name="Louis A."/>
            <person name="Berthelot C."/>
            <person name="Parey E."/>
            <person name="Roest Crollius H."/>
            <person name="Montfort J."/>
            <person name="Robinson-Rechavi M."/>
            <person name="Bouchez O."/>
            <person name="Lampietro C."/>
            <person name="Lopez Roques C."/>
            <person name="Donnadieu C."/>
            <person name="Postlethwait J."/>
            <person name="Bobe J."/>
            <person name="Dillon D."/>
            <person name="Chandos A."/>
            <person name="von Hippel F."/>
            <person name="Guiguen Y."/>
        </authorList>
    </citation>
    <scope>NUCLEOTIDE SEQUENCE</scope>
    <source>
        <strain evidence="1">YG-Jan2019</strain>
    </source>
</reference>
<name>A0ACC2GIU5_DALPE</name>
<dbReference type="EMBL" id="CM055739">
    <property type="protein sequence ID" value="KAJ8003462.1"/>
    <property type="molecule type" value="Genomic_DNA"/>
</dbReference>
<organism evidence="1 2">
    <name type="scientific">Dallia pectoralis</name>
    <name type="common">Alaska blackfish</name>
    <dbReference type="NCBI Taxonomy" id="75939"/>
    <lineage>
        <taxon>Eukaryota</taxon>
        <taxon>Metazoa</taxon>
        <taxon>Chordata</taxon>
        <taxon>Craniata</taxon>
        <taxon>Vertebrata</taxon>
        <taxon>Euteleostomi</taxon>
        <taxon>Actinopterygii</taxon>
        <taxon>Neopterygii</taxon>
        <taxon>Teleostei</taxon>
        <taxon>Protacanthopterygii</taxon>
        <taxon>Esociformes</taxon>
        <taxon>Umbridae</taxon>
        <taxon>Dallia</taxon>
    </lineage>
</organism>
<gene>
    <name evidence="1" type="ORF">DPEC_G00148570</name>
</gene>
<comment type="caution">
    <text evidence="1">The sequence shown here is derived from an EMBL/GenBank/DDBJ whole genome shotgun (WGS) entry which is preliminary data.</text>
</comment>
<feature type="non-terminal residue" evidence="1">
    <location>
        <position position="231"/>
    </location>
</feature>
<dbReference type="Proteomes" id="UP001157502">
    <property type="component" value="Chromosome 12"/>
</dbReference>
<evidence type="ECO:0000313" key="2">
    <source>
        <dbReference type="Proteomes" id="UP001157502"/>
    </source>
</evidence>
<keyword evidence="2" id="KW-1185">Reference proteome</keyword>
<proteinExistence type="predicted"/>
<sequence>MPPLKGDPASAGSVDLSTTLLSSGWFSPSPVNVGLWSNSNWLLLLLEFAFTTGLPDGSTSIAVTFTMSSSVPFFVSSLYGFSASASPLWPFIFTSSTCSTLFFSSFLLSFPLPIAPSSFISLVVVISPTAPTCPAISKPLSPRSTWVGVTLPASCVTPAGKAEASFAEGFSAGLSTSSDTTALSHAVSWVPSCVFILGLSLSLTEGSLGSLDWGPSCVFILGLSLSFTEGS</sequence>
<protein>
    <submittedName>
        <fullName evidence="1">Uncharacterized protein</fullName>
    </submittedName>
</protein>
<accession>A0ACC2GIU5</accession>
<evidence type="ECO:0000313" key="1">
    <source>
        <dbReference type="EMBL" id="KAJ8003462.1"/>
    </source>
</evidence>